<evidence type="ECO:0000256" key="1">
    <source>
        <dbReference type="SAM" id="MobiDB-lite"/>
    </source>
</evidence>
<organism evidence="2 3">
    <name type="scientific">Suillus placidus</name>
    <dbReference type="NCBI Taxonomy" id="48579"/>
    <lineage>
        <taxon>Eukaryota</taxon>
        <taxon>Fungi</taxon>
        <taxon>Dikarya</taxon>
        <taxon>Basidiomycota</taxon>
        <taxon>Agaricomycotina</taxon>
        <taxon>Agaricomycetes</taxon>
        <taxon>Agaricomycetidae</taxon>
        <taxon>Boletales</taxon>
        <taxon>Suillineae</taxon>
        <taxon>Suillaceae</taxon>
        <taxon>Suillus</taxon>
    </lineage>
</organism>
<dbReference type="Proteomes" id="UP000714275">
    <property type="component" value="Unassembled WGS sequence"/>
</dbReference>
<reference evidence="2" key="1">
    <citation type="journal article" date="2020" name="New Phytol.">
        <title>Comparative genomics reveals dynamic genome evolution in host specialist ectomycorrhizal fungi.</title>
        <authorList>
            <person name="Lofgren L.A."/>
            <person name="Nguyen N.H."/>
            <person name="Vilgalys R."/>
            <person name="Ruytinx J."/>
            <person name="Liao H.L."/>
            <person name="Branco S."/>
            <person name="Kuo A."/>
            <person name="LaButti K."/>
            <person name="Lipzen A."/>
            <person name="Andreopoulos W."/>
            <person name="Pangilinan J."/>
            <person name="Riley R."/>
            <person name="Hundley H."/>
            <person name="Na H."/>
            <person name="Barry K."/>
            <person name="Grigoriev I.V."/>
            <person name="Stajich J.E."/>
            <person name="Kennedy P.G."/>
        </authorList>
    </citation>
    <scope>NUCLEOTIDE SEQUENCE</scope>
    <source>
        <strain evidence="2">DOB743</strain>
    </source>
</reference>
<gene>
    <name evidence="2" type="ORF">EV702DRAFT_1204935</name>
</gene>
<sequence>MTQNSHSSSQPDTMVSVRLDGLIEFLRHLSLEDRNVLSRGLSIDDANTNRETPDGTTETPPPVPPVISGNPPAVTMTSMEVPIPAPSTPTMAAPTVPTSSAPTAAAPTGPTTILVNFDEYDDSDDSDAAAALADDSLLHFYSGTYFNVPAANAEPPFYCISRGRYIGVFSGWDATGPKVLGVSRGIFHKVDSIEKGMSIMRSAIDHGDAMQVL</sequence>
<proteinExistence type="predicted"/>
<dbReference type="AlphaFoldDB" id="A0A9P6ZI25"/>
<evidence type="ECO:0000313" key="3">
    <source>
        <dbReference type="Proteomes" id="UP000714275"/>
    </source>
</evidence>
<protein>
    <submittedName>
        <fullName evidence="2">Uncharacterized protein</fullName>
    </submittedName>
</protein>
<comment type="caution">
    <text evidence="2">The sequence shown here is derived from an EMBL/GenBank/DDBJ whole genome shotgun (WGS) entry which is preliminary data.</text>
</comment>
<accession>A0A9P6ZI25</accession>
<dbReference type="EMBL" id="JABBWD010000122">
    <property type="protein sequence ID" value="KAG1764590.1"/>
    <property type="molecule type" value="Genomic_DNA"/>
</dbReference>
<keyword evidence="3" id="KW-1185">Reference proteome</keyword>
<name>A0A9P6ZI25_9AGAM</name>
<dbReference type="OrthoDB" id="3270804at2759"/>
<feature type="region of interest" description="Disordered" evidence="1">
    <location>
        <begin position="42"/>
        <end position="66"/>
    </location>
</feature>
<evidence type="ECO:0000313" key="2">
    <source>
        <dbReference type="EMBL" id="KAG1764590.1"/>
    </source>
</evidence>